<sequence length="313" mass="33071">MVMGLAAAGALAQSAAPSATPGSAATPLPDWAYPANPPIADFDAKEEKSLPGSSRKYTQAQVENDFAPPDWFPDDHPPMPSVVANGRPPAVKACSKCHVTTGGGHPESSDLAGLPEAYIVRQMADFKDGHRKGARAGSMFPIAKAVTDDEVREAAKYYAALPRPAWNKVVETDTVPKTELRVGGMRFPIDGSEPIGSRIIELPQAPERAHLRDSRFGFVANVPVGSVARGEALVKGGSGQTQPCATCHGPDLKGISEVPHLTGRSPMYVFRQLNDIKIGTRSGANAELMQPVVAKLSQDDMLAIAAYLATLSP</sequence>
<dbReference type="Proteomes" id="UP000184096">
    <property type="component" value="Chromosome I"/>
</dbReference>
<dbReference type="PANTHER" id="PTHR33751">
    <property type="entry name" value="CBB3-TYPE CYTOCHROME C OXIDASE SUBUNIT FIXP"/>
    <property type="match status" value="1"/>
</dbReference>
<dbReference type="PANTHER" id="PTHR33751:SF9">
    <property type="entry name" value="CYTOCHROME C4"/>
    <property type="match status" value="1"/>
</dbReference>
<evidence type="ECO:0000256" key="5">
    <source>
        <dbReference type="ARBA" id="ARBA00023004"/>
    </source>
</evidence>
<keyword evidence="2 6" id="KW-0349">Heme</keyword>
<dbReference type="Gene3D" id="1.10.760.10">
    <property type="entry name" value="Cytochrome c-like domain"/>
    <property type="match status" value="2"/>
</dbReference>
<reference evidence="10" key="1">
    <citation type="submission" date="2016-11" db="EMBL/GenBank/DDBJ databases">
        <authorList>
            <person name="Varghese N."/>
            <person name="Submissions S."/>
        </authorList>
    </citation>
    <scope>NUCLEOTIDE SEQUENCE [LARGE SCALE GENOMIC DNA]</scope>
    <source>
        <strain evidence="10">GAS401</strain>
    </source>
</reference>
<evidence type="ECO:0000256" key="1">
    <source>
        <dbReference type="ARBA" id="ARBA00022448"/>
    </source>
</evidence>
<dbReference type="AlphaFoldDB" id="A0A1M7UKK7"/>
<feature type="domain" description="Cytochrome c" evidence="8">
    <location>
        <begin position="81"/>
        <end position="162"/>
    </location>
</feature>
<protein>
    <submittedName>
        <fullName evidence="9">Cytochrome C oxidase, cbb3-type, subunit III</fullName>
    </submittedName>
</protein>
<evidence type="ECO:0000313" key="10">
    <source>
        <dbReference type="Proteomes" id="UP000184096"/>
    </source>
</evidence>
<dbReference type="PROSITE" id="PS51007">
    <property type="entry name" value="CYTC"/>
    <property type="match status" value="2"/>
</dbReference>
<dbReference type="EMBL" id="LT670849">
    <property type="protein sequence ID" value="SHN83464.1"/>
    <property type="molecule type" value="Genomic_DNA"/>
</dbReference>
<accession>A0A1M7UKK7</accession>
<dbReference type="GO" id="GO:0046872">
    <property type="term" value="F:metal ion binding"/>
    <property type="evidence" value="ECO:0007669"/>
    <property type="project" value="UniProtKB-KW"/>
</dbReference>
<name>A0A1M7UKK7_9BRAD</name>
<dbReference type="Pfam" id="PF00034">
    <property type="entry name" value="Cytochrom_C"/>
    <property type="match status" value="1"/>
</dbReference>
<keyword evidence="4" id="KW-0249">Electron transport</keyword>
<evidence type="ECO:0000256" key="7">
    <source>
        <dbReference type="SAM" id="MobiDB-lite"/>
    </source>
</evidence>
<dbReference type="GO" id="GO:0020037">
    <property type="term" value="F:heme binding"/>
    <property type="evidence" value="ECO:0007669"/>
    <property type="project" value="InterPro"/>
</dbReference>
<dbReference type="InterPro" id="IPR036909">
    <property type="entry name" value="Cyt_c-like_dom_sf"/>
</dbReference>
<keyword evidence="1" id="KW-0813">Transport</keyword>
<keyword evidence="3 6" id="KW-0479">Metal-binding</keyword>
<proteinExistence type="predicted"/>
<dbReference type="SUPFAM" id="SSF46626">
    <property type="entry name" value="Cytochrome c"/>
    <property type="match status" value="2"/>
</dbReference>
<evidence type="ECO:0000256" key="6">
    <source>
        <dbReference type="PROSITE-ProRule" id="PRU00433"/>
    </source>
</evidence>
<evidence type="ECO:0000259" key="8">
    <source>
        <dbReference type="PROSITE" id="PS51007"/>
    </source>
</evidence>
<dbReference type="InterPro" id="IPR009056">
    <property type="entry name" value="Cyt_c-like_dom"/>
</dbReference>
<feature type="compositionally biased region" description="Low complexity" evidence="7">
    <location>
        <begin position="8"/>
        <end position="27"/>
    </location>
</feature>
<evidence type="ECO:0000256" key="2">
    <source>
        <dbReference type="ARBA" id="ARBA00022617"/>
    </source>
</evidence>
<organism evidence="9 10">
    <name type="scientific">Bradyrhizobium erythrophlei</name>
    <dbReference type="NCBI Taxonomy" id="1437360"/>
    <lineage>
        <taxon>Bacteria</taxon>
        <taxon>Pseudomonadati</taxon>
        <taxon>Pseudomonadota</taxon>
        <taxon>Alphaproteobacteria</taxon>
        <taxon>Hyphomicrobiales</taxon>
        <taxon>Nitrobacteraceae</taxon>
        <taxon>Bradyrhizobium</taxon>
    </lineage>
</organism>
<evidence type="ECO:0000313" key="9">
    <source>
        <dbReference type="EMBL" id="SHN83464.1"/>
    </source>
</evidence>
<gene>
    <name evidence="9" type="ORF">SAMN05444170_5514</name>
</gene>
<feature type="region of interest" description="Disordered" evidence="7">
    <location>
        <begin position="8"/>
        <end position="58"/>
    </location>
</feature>
<keyword evidence="10" id="KW-1185">Reference proteome</keyword>
<evidence type="ECO:0000256" key="3">
    <source>
        <dbReference type="ARBA" id="ARBA00022723"/>
    </source>
</evidence>
<evidence type="ECO:0000256" key="4">
    <source>
        <dbReference type="ARBA" id="ARBA00022982"/>
    </source>
</evidence>
<dbReference type="GO" id="GO:0009055">
    <property type="term" value="F:electron transfer activity"/>
    <property type="evidence" value="ECO:0007669"/>
    <property type="project" value="InterPro"/>
</dbReference>
<feature type="domain" description="Cytochrome c" evidence="8">
    <location>
        <begin position="225"/>
        <end position="312"/>
    </location>
</feature>
<keyword evidence="5 6" id="KW-0408">Iron</keyword>
<dbReference type="InterPro" id="IPR050597">
    <property type="entry name" value="Cytochrome_c_Oxidase_Subunit"/>
</dbReference>